<keyword evidence="2" id="KW-1185">Reference proteome</keyword>
<evidence type="ECO:0000313" key="2">
    <source>
        <dbReference type="Proteomes" id="UP000199035"/>
    </source>
</evidence>
<gene>
    <name evidence="1" type="ORF">SAMN05421643_11671</name>
</gene>
<organism evidence="1 2">
    <name type="scientific">Acinetobacter kyonggiensis</name>
    <dbReference type="NCBI Taxonomy" id="595670"/>
    <lineage>
        <taxon>Bacteria</taxon>
        <taxon>Pseudomonadati</taxon>
        <taxon>Pseudomonadota</taxon>
        <taxon>Gammaproteobacteria</taxon>
        <taxon>Moraxellales</taxon>
        <taxon>Moraxellaceae</taxon>
        <taxon>Acinetobacter</taxon>
    </lineage>
</organism>
<dbReference type="Proteomes" id="UP000199035">
    <property type="component" value="Unassembled WGS sequence"/>
</dbReference>
<dbReference type="EMBL" id="FNPK01000016">
    <property type="protein sequence ID" value="SDY60886.1"/>
    <property type="molecule type" value="Genomic_DNA"/>
</dbReference>
<dbReference type="InterPro" id="IPR023366">
    <property type="entry name" value="ATP_synth_asu-like_sf"/>
</dbReference>
<reference evidence="2" key="1">
    <citation type="submission" date="2016-10" db="EMBL/GenBank/DDBJ databases">
        <authorList>
            <person name="Varghese N."/>
            <person name="Submissions S."/>
        </authorList>
    </citation>
    <scope>NUCLEOTIDE SEQUENCE [LARGE SCALE GENOMIC DNA]</scope>
    <source>
        <strain evidence="2">ANC 5109</strain>
    </source>
</reference>
<evidence type="ECO:0000313" key="1">
    <source>
        <dbReference type="EMBL" id="SDY60886.1"/>
    </source>
</evidence>
<dbReference type="Gene3D" id="2.40.30.20">
    <property type="match status" value="1"/>
</dbReference>
<sequence>MVASTDIKFYVHTNNSAPQLQNVYGSMIDVLNACLVNGIQIGTVSSLTASDSTVTAVFSAPHKLIQYQVIKITGANQAEFNGEHRVLTVPNSTTITFELVTLPEISTATGTISASLPPLGWEKPFSSSHATVGGKAAYRSKNLLLSSRPFLRVVDEPDAAYATTYAKFAKVGIVEDMTDIDALLGVQAPYNSSNPNLNWVGTGSGTSAVNGWARWYYASSTESSNASYSIDYQAPTNGNCTWILVGTGDYFYIIPEVRVGYSAGFIYGFGSVDSLISVDNGNTFLSSTLNAKDASANTHNILRTPLSADNTNYCLLHRNYKNEATYAIANAKSFLSTVYSGYGNILSNDAYSGLSAFDVYALEGSVLRAKFKNIKWLYSNLPYANLTTVSFGEQLFIAKNVAAMNGQIGQVLLKLGDLS</sequence>
<name>A0A1H3L9D1_9GAMM</name>
<dbReference type="AlphaFoldDB" id="A0A1H3L9D1"/>
<dbReference type="STRING" id="595670.SAMN05421643_11671"/>
<protein>
    <submittedName>
        <fullName evidence="1">Uncharacterized protein</fullName>
    </submittedName>
</protein>
<proteinExistence type="predicted"/>
<accession>A0A1H3L9D1</accession>
<dbReference type="RefSeq" id="WP_092691283.1">
    <property type="nucleotide sequence ID" value="NZ_FNPK01000016.1"/>
</dbReference>